<dbReference type="HOGENOM" id="CLU_2712620_0_0_2"/>
<feature type="transmembrane region" description="Helical" evidence="1">
    <location>
        <begin position="45"/>
        <end position="68"/>
    </location>
</feature>
<keyword evidence="1" id="KW-0472">Membrane</keyword>
<feature type="transmembrane region" description="Helical" evidence="1">
    <location>
        <begin position="17"/>
        <end position="33"/>
    </location>
</feature>
<evidence type="ECO:0000256" key="1">
    <source>
        <dbReference type="SAM" id="Phobius"/>
    </source>
</evidence>
<gene>
    <name evidence="2" type="ORF">Nlim_0905</name>
</gene>
<proteinExistence type="predicted"/>
<dbReference type="EMBL" id="AEGP01000033">
    <property type="protein sequence ID" value="EGG42259.1"/>
    <property type="molecule type" value="Genomic_DNA"/>
</dbReference>
<dbReference type="Proteomes" id="UP000004348">
    <property type="component" value="Chromosome"/>
</dbReference>
<keyword evidence="1" id="KW-0812">Transmembrane</keyword>
<dbReference type="AlphaFoldDB" id="F3KK92"/>
<accession>F3KK92</accession>
<organism evidence="2">
    <name type="scientific">Candidatus Nitrosarchaeum limnium SFB1</name>
    <dbReference type="NCBI Taxonomy" id="886738"/>
    <lineage>
        <taxon>Archaea</taxon>
        <taxon>Nitrososphaerota</taxon>
        <taxon>Nitrososphaeria</taxon>
        <taxon>Nitrosopumilales</taxon>
        <taxon>Nitrosopumilaceae</taxon>
        <taxon>Nitrosarchaeum</taxon>
    </lineage>
</organism>
<protein>
    <submittedName>
        <fullName evidence="2">Uncharacterized protein</fullName>
    </submittedName>
</protein>
<dbReference type="PATRIC" id="fig|886738.10.peg.1001"/>
<keyword evidence="1" id="KW-1133">Transmembrane helix</keyword>
<comment type="caution">
    <text evidence="2">The sequence shown here is derived from an EMBL/GenBank/DDBJ whole genome shotgun (WGS) entry which is preliminary data.</text>
</comment>
<sequence length="72" mass="7657">MSTYSIQHVSENTKTKLGVIGLVALPIVAAVYSSESLSLGQVPEILTSGVFSIGFTLFSWGIAAKMAIKLRK</sequence>
<name>F3KK92_9ARCH</name>
<reference evidence="2" key="1">
    <citation type="journal article" date="2011" name="PLoS ONE">
        <title>Genome of a low-salinity ammonia-oxidizing archaeon determined by single-cell and metagenomic analysis.</title>
        <authorList>
            <person name="Blainey P.C."/>
            <person name="Mosier A.C."/>
            <person name="Potanina A."/>
            <person name="Francis C.A."/>
            <person name="Quake S.R."/>
        </authorList>
    </citation>
    <scope>NUCLEOTIDE SEQUENCE [LARGE SCALE GENOMIC DNA]</scope>
    <source>
        <strain evidence="2">SFB1</strain>
    </source>
</reference>
<evidence type="ECO:0000313" key="2">
    <source>
        <dbReference type="EMBL" id="EGG42259.1"/>
    </source>
</evidence>